<dbReference type="InterPro" id="IPR000835">
    <property type="entry name" value="HTH_MarR-typ"/>
</dbReference>
<gene>
    <name evidence="6" type="ORF">Atai01_81720</name>
</gene>
<feature type="region of interest" description="Disordered" evidence="4">
    <location>
        <begin position="1"/>
        <end position="29"/>
    </location>
</feature>
<protein>
    <recommendedName>
        <fullName evidence="5">HTH marR-type domain-containing protein</fullName>
    </recommendedName>
</protein>
<dbReference type="SMART" id="SM00347">
    <property type="entry name" value="HTH_MARR"/>
    <property type="match status" value="1"/>
</dbReference>
<dbReference type="PROSITE" id="PS50995">
    <property type="entry name" value="HTH_MARR_2"/>
    <property type="match status" value="1"/>
</dbReference>
<keyword evidence="2" id="KW-0238">DNA-binding</keyword>
<evidence type="ECO:0000256" key="3">
    <source>
        <dbReference type="ARBA" id="ARBA00023163"/>
    </source>
</evidence>
<dbReference type="CDD" id="cd00090">
    <property type="entry name" value="HTH_ARSR"/>
    <property type="match status" value="1"/>
</dbReference>
<dbReference type="RefSeq" id="WP_052372687.1">
    <property type="nucleotide sequence ID" value="NZ_BSTI01000039.1"/>
</dbReference>
<dbReference type="PRINTS" id="PR00598">
    <property type="entry name" value="HTHMARR"/>
</dbReference>
<keyword evidence="1" id="KW-0805">Transcription regulation</keyword>
<dbReference type="InterPro" id="IPR036388">
    <property type="entry name" value="WH-like_DNA-bd_sf"/>
</dbReference>
<dbReference type="SUPFAM" id="SSF46785">
    <property type="entry name" value="Winged helix' DNA-binding domain"/>
    <property type="match status" value="1"/>
</dbReference>
<dbReference type="InterPro" id="IPR011991">
    <property type="entry name" value="ArsR-like_HTH"/>
</dbReference>
<organism evidence="6 7">
    <name type="scientific">Amycolatopsis taiwanensis</name>
    <dbReference type="NCBI Taxonomy" id="342230"/>
    <lineage>
        <taxon>Bacteria</taxon>
        <taxon>Bacillati</taxon>
        <taxon>Actinomycetota</taxon>
        <taxon>Actinomycetes</taxon>
        <taxon>Pseudonocardiales</taxon>
        <taxon>Pseudonocardiaceae</taxon>
        <taxon>Amycolatopsis</taxon>
    </lineage>
</organism>
<dbReference type="PANTHER" id="PTHR33164">
    <property type="entry name" value="TRANSCRIPTIONAL REGULATOR, MARR FAMILY"/>
    <property type="match status" value="1"/>
</dbReference>
<dbReference type="GO" id="GO:0003677">
    <property type="term" value="F:DNA binding"/>
    <property type="evidence" value="ECO:0007669"/>
    <property type="project" value="UniProtKB-KW"/>
</dbReference>
<dbReference type="GO" id="GO:0006950">
    <property type="term" value="P:response to stress"/>
    <property type="evidence" value="ECO:0007669"/>
    <property type="project" value="TreeGrafter"/>
</dbReference>
<dbReference type="Gene3D" id="1.10.10.10">
    <property type="entry name" value="Winged helix-like DNA-binding domain superfamily/Winged helix DNA-binding domain"/>
    <property type="match status" value="1"/>
</dbReference>
<comment type="caution">
    <text evidence="6">The sequence shown here is derived from an EMBL/GenBank/DDBJ whole genome shotgun (WGS) entry which is preliminary data.</text>
</comment>
<dbReference type="InterPro" id="IPR036390">
    <property type="entry name" value="WH_DNA-bd_sf"/>
</dbReference>
<evidence type="ECO:0000313" key="6">
    <source>
        <dbReference type="EMBL" id="GLY71553.1"/>
    </source>
</evidence>
<dbReference type="InterPro" id="IPR039422">
    <property type="entry name" value="MarR/SlyA-like"/>
</dbReference>
<dbReference type="Proteomes" id="UP001165136">
    <property type="component" value="Unassembled WGS sequence"/>
</dbReference>
<dbReference type="PANTHER" id="PTHR33164:SF43">
    <property type="entry name" value="HTH-TYPE TRANSCRIPTIONAL REPRESSOR YETL"/>
    <property type="match status" value="1"/>
</dbReference>
<evidence type="ECO:0000256" key="2">
    <source>
        <dbReference type="ARBA" id="ARBA00023125"/>
    </source>
</evidence>
<keyword evidence="3" id="KW-0804">Transcription</keyword>
<name>A0A9W6R970_9PSEU</name>
<dbReference type="AlphaFoldDB" id="A0A9W6R970"/>
<proteinExistence type="predicted"/>
<evidence type="ECO:0000313" key="7">
    <source>
        <dbReference type="Proteomes" id="UP001165136"/>
    </source>
</evidence>
<dbReference type="GO" id="GO:0003700">
    <property type="term" value="F:DNA-binding transcription factor activity"/>
    <property type="evidence" value="ECO:0007669"/>
    <property type="project" value="InterPro"/>
</dbReference>
<evidence type="ECO:0000259" key="5">
    <source>
        <dbReference type="PROSITE" id="PS50995"/>
    </source>
</evidence>
<sequence>MGTTADEEPAPKPAVTPEPHGATGAARGSDAQTVDYWSFVDYFSRTAEQALPGLDVRAAEFFMTMHRAFELIVYDIRKELGQQLSPVGLRVLLVLRTVGQASPLRVAELTGMSRAAASALLKRLEEEGLVRRMPSPEDGRSLIVDITTKGRETFEAAYRAYNQREAFWYGHLDPAEAASIKGALARLAASVSEARRRS</sequence>
<accession>A0A9W6R970</accession>
<reference evidence="6" key="1">
    <citation type="submission" date="2023-03" db="EMBL/GenBank/DDBJ databases">
        <title>Amycolatopsis taiwanensis NBRC 103393.</title>
        <authorList>
            <person name="Ichikawa N."/>
            <person name="Sato H."/>
            <person name="Tonouchi N."/>
        </authorList>
    </citation>
    <scope>NUCLEOTIDE SEQUENCE</scope>
    <source>
        <strain evidence="6">NBRC 103393</strain>
    </source>
</reference>
<dbReference type="PROSITE" id="PS01117">
    <property type="entry name" value="HTH_MARR_1"/>
    <property type="match status" value="1"/>
</dbReference>
<dbReference type="InterPro" id="IPR023187">
    <property type="entry name" value="Tscrpt_reg_MarR-type_CS"/>
</dbReference>
<keyword evidence="7" id="KW-1185">Reference proteome</keyword>
<dbReference type="Pfam" id="PF12802">
    <property type="entry name" value="MarR_2"/>
    <property type="match status" value="1"/>
</dbReference>
<dbReference type="EMBL" id="BSTI01000039">
    <property type="protein sequence ID" value="GLY71553.1"/>
    <property type="molecule type" value="Genomic_DNA"/>
</dbReference>
<evidence type="ECO:0000256" key="4">
    <source>
        <dbReference type="SAM" id="MobiDB-lite"/>
    </source>
</evidence>
<feature type="domain" description="HTH marR-type" evidence="5">
    <location>
        <begin position="58"/>
        <end position="189"/>
    </location>
</feature>
<evidence type="ECO:0000256" key="1">
    <source>
        <dbReference type="ARBA" id="ARBA00023015"/>
    </source>
</evidence>